<sequence length="145" mass="16184">MEKLSGSLYWNNTIFGVIRWGVNILVGVGDYFCKCVGRKVINFVAMASIIAALAVICGLYFQAVRNIANSALSVASRIGTIFAPQLFYLADVLPVLPYVVLLLLSFIDCICFQLFLPETKGRNLENHLPPKNKRIFNRKRSILGE</sequence>
<dbReference type="EMBL" id="UYYB01012443">
    <property type="protein sequence ID" value="VDM69491.1"/>
    <property type="molecule type" value="Genomic_DNA"/>
</dbReference>
<gene>
    <name evidence="2" type="ORF">SVUK_LOCUS4489</name>
</gene>
<protein>
    <recommendedName>
        <fullName evidence="4">Major facilitator superfamily (MFS) profile domain-containing protein</fullName>
    </recommendedName>
</protein>
<evidence type="ECO:0000256" key="1">
    <source>
        <dbReference type="SAM" id="Phobius"/>
    </source>
</evidence>
<accession>A0A3P7I823</accession>
<keyword evidence="1" id="KW-0812">Transmembrane</keyword>
<keyword evidence="1" id="KW-0472">Membrane</keyword>
<dbReference type="Proteomes" id="UP000270094">
    <property type="component" value="Unassembled WGS sequence"/>
</dbReference>
<feature type="transmembrane region" description="Helical" evidence="1">
    <location>
        <begin position="40"/>
        <end position="61"/>
    </location>
</feature>
<evidence type="ECO:0000313" key="3">
    <source>
        <dbReference type="Proteomes" id="UP000270094"/>
    </source>
</evidence>
<dbReference type="OrthoDB" id="5296287at2759"/>
<dbReference type="SUPFAM" id="SSF103473">
    <property type="entry name" value="MFS general substrate transporter"/>
    <property type="match status" value="1"/>
</dbReference>
<organism evidence="2 3">
    <name type="scientific">Strongylus vulgaris</name>
    <name type="common">Blood worm</name>
    <dbReference type="NCBI Taxonomy" id="40348"/>
    <lineage>
        <taxon>Eukaryota</taxon>
        <taxon>Metazoa</taxon>
        <taxon>Ecdysozoa</taxon>
        <taxon>Nematoda</taxon>
        <taxon>Chromadorea</taxon>
        <taxon>Rhabditida</taxon>
        <taxon>Rhabditina</taxon>
        <taxon>Rhabditomorpha</taxon>
        <taxon>Strongyloidea</taxon>
        <taxon>Strongylidae</taxon>
        <taxon>Strongylus</taxon>
    </lineage>
</organism>
<keyword evidence="1" id="KW-1133">Transmembrane helix</keyword>
<name>A0A3P7I823_STRVU</name>
<proteinExistence type="predicted"/>
<evidence type="ECO:0000313" key="2">
    <source>
        <dbReference type="EMBL" id="VDM69491.1"/>
    </source>
</evidence>
<keyword evidence="3" id="KW-1185">Reference proteome</keyword>
<feature type="transmembrane region" description="Helical" evidence="1">
    <location>
        <begin position="12"/>
        <end position="33"/>
    </location>
</feature>
<dbReference type="AlphaFoldDB" id="A0A3P7I823"/>
<dbReference type="Gene3D" id="1.20.1250.20">
    <property type="entry name" value="MFS general substrate transporter like domains"/>
    <property type="match status" value="1"/>
</dbReference>
<dbReference type="InterPro" id="IPR036259">
    <property type="entry name" value="MFS_trans_sf"/>
</dbReference>
<reference evidence="2 3" key="1">
    <citation type="submission" date="2018-11" db="EMBL/GenBank/DDBJ databases">
        <authorList>
            <consortium name="Pathogen Informatics"/>
        </authorList>
    </citation>
    <scope>NUCLEOTIDE SEQUENCE [LARGE SCALE GENOMIC DNA]</scope>
</reference>
<feature type="transmembrane region" description="Helical" evidence="1">
    <location>
        <begin position="95"/>
        <end position="116"/>
    </location>
</feature>
<evidence type="ECO:0008006" key="4">
    <source>
        <dbReference type="Google" id="ProtNLM"/>
    </source>
</evidence>